<name>E4X408_OIKDI</name>
<proteinExistence type="predicted"/>
<keyword evidence="3" id="KW-1185">Reference proteome</keyword>
<evidence type="ECO:0000256" key="1">
    <source>
        <dbReference type="SAM" id="MobiDB-lite"/>
    </source>
</evidence>
<accession>E4X408</accession>
<gene>
    <name evidence="2" type="ORF">GSOID_T00001120001</name>
</gene>
<organism evidence="2">
    <name type="scientific">Oikopleura dioica</name>
    <name type="common">Tunicate</name>
    <dbReference type="NCBI Taxonomy" id="34765"/>
    <lineage>
        <taxon>Eukaryota</taxon>
        <taxon>Metazoa</taxon>
        <taxon>Chordata</taxon>
        <taxon>Tunicata</taxon>
        <taxon>Appendicularia</taxon>
        <taxon>Copelata</taxon>
        <taxon>Oikopleuridae</taxon>
        <taxon>Oikopleura</taxon>
    </lineage>
</organism>
<protein>
    <submittedName>
        <fullName evidence="2">Uncharacterized protein</fullName>
    </submittedName>
</protein>
<reference evidence="2" key="1">
    <citation type="journal article" date="2010" name="Science">
        <title>Plasticity of animal genome architecture unmasked by rapid evolution of a pelagic tunicate.</title>
        <authorList>
            <person name="Denoeud F."/>
            <person name="Henriet S."/>
            <person name="Mungpakdee S."/>
            <person name="Aury J.M."/>
            <person name="Da Silva C."/>
            <person name="Brinkmann H."/>
            <person name="Mikhaleva J."/>
            <person name="Olsen L.C."/>
            <person name="Jubin C."/>
            <person name="Canestro C."/>
            <person name="Bouquet J.M."/>
            <person name="Danks G."/>
            <person name="Poulain J."/>
            <person name="Campsteijn C."/>
            <person name="Adamski M."/>
            <person name="Cross I."/>
            <person name="Yadetie F."/>
            <person name="Muffato M."/>
            <person name="Louis A."/>
            <person name="Butcher S."/>
            <person name="Tsagkogeorga G."/>
            <person name="Konrad A."/>
            <person name="Singh S."/>
            <person name="Jensen M.F."/>
            <person name="Cong E.H."/>
            <person name="Eikeseth-Otteraa H."/>
            <person name="Noel B."/>
            <person name="Anthouard V."/>
            <person name="Porcel B.M."/>
            <person name="Kachouri-Lafond R."/>
            <person name="Nishino A."/>
            <person name="Ugolini M."/>
            <person name="Chourrout P."/>
            <person name="Nishida H."/>
            <person name="Aasland R."/>
            <person name="Huzurbazar S."/>
            <person name="Westhof E."/>
            <person name="Delsuc F."/>
            <person name="Lehrach H."/>
            <person name="Reinhardt R."/>
            <person name="Weissenbach J."/>
            <person name="Roy S.W."/>
            <person name="Artiguenave F."/>
            <person name="Postlethwait J.H."/>
            <person name="Manak J.R."/>
            <person name="Thompson E.M."/>
            <person name="Jaillon O."/>
            <person name="Du Pasquier L."/>
            <person name="Boudinot P."/>
            <person name="Liberles D.A."/>
            <person name="Volff J.N."/>
            <person name="Philippe H."/>
            <person name="Lenhard B."/>
            <person name="Roest Crollius H."/>
            <person name="Wincker P."/>
            <person name="Chourrout D."/>
        </authorList>
    </citation>
    <scope>NUCLEOTIDE SEQUENCE [LARGE SCALE GENOMIC DNA]</scope>
</reference>
<feature type="region of interest" description="Disordered" evidence="1">
    <location>
        <begin position="1"/>
        <end position="31"/>
    </location>
</feature>
<evidence type="ECO:0000313" key="3">
    <source>
        <dbReference type="Proteomes" id="UP000001307"/>
    </source>
</evidence>
<dbReference type="EMBL" id="FN653024">
    <property type="protein sequence ID" value="CBY23796.1"/>
    <property type="molecule type" value="Genomic_DNA"/>
</dbReference>
<dbReference type="OrthoDB" id="10338384at2759"/>
<feature type="compositionally biased region" description="Basic and acidic residues" evidence="1">
    <location>
        <begin position="1"/>
        <end position="22"/>
    </location>
</feature>
<dbReference type="InParanoid" id="E4X408"/>
<sequence>MAPNDPRKAAQDKLAREKKEQLQRQNSQQRIIASKYNDATNYIKTDSKWQNTYLPVIPRLNPDGTFKES</sequence>
<evidence type="ECO:0000313" key="2">
    <source>
        <dbReference type="EMBL" id="CBY23796.1"/>
    </source>
</evidence>
<dbReference type="Proteomes" id="UP000001307">
    <property type="component" value="Unassembled WGS sequence"/>
</dbReference>
<dbReference type="AlphaFoldDB" id="E4X408"/>